<evidence type="ECO:0000259" key="7">
    <source>
        <dbReference type="PROSITE" id="PS50011"/>
    </source>
</evidence>
<comment type="caution">
    <text evidence="8">The sequence shown here is derived from an EMBL/GenBank/DDBJ whole genome shotgun (WGS) entry which is preliminary data.</text>
</comment>
<evidence type="ECO:0000256" key="1">
    <source>
        <dbReference type="ARBA" id="ARBA00012513"/>
    </source>
</evidence>
<evidence type="ECO:0000313" key="8">
    <source>
        <dbReference type="EMBL" id="HIQ67890.1"/>
    </source>
</evidence>
<keyword evidence="8" id="KW-0723">Serine/threonine-protein kinase</keyword>
<evidence type="ECO:0000313" key="9">
    <source>
        <dbReference type="Proteomes" id="UP000886796"/>
    </source>
</evidence>
<dbReference type="SUPFAM" id="SSF56112">
    <property type="entry name" value="Protein kinase-like (PK-like)"/>
    <property type="match status" value="1"/>
</dbReference>
<keyword evidence="6" id="KW-0812">Transmembrane</keyword>
<keyword evidence="2" id="KW-0808">Transferase</keyword>
<keyword evidence="4 8" id="KW-0418">Kinase</keyword>
<proteinExistence type="predicted"/>
<dbReference type="GO" id="GO:0004674">
    <property type="term" value="F:protein serine/threonine kinase activity"/>
    <property type="evidence" value="ECO:0007669"/>
    <property type="project" value="UniProtKB-KW"/>
</dbReference>
<dbReference type="GO" id="GO:0005524">
    <property type="term" value="F:ATP binding"/>
    <property type="evidence" value="ECO:0007669"/>
    <property type="project" value="UniProtKB-KW"/>
</dbReference>
<reference evidence="8" key="2">
    <citation type="journal article" date="2021" name="PeerJ">
        <title>Extensive microbial diversity within the chicken gut microbiome revealed by metagenomics and culture.</title>
        <authorList>
            <person name="Gilroy R."/>
            <person name="Ravi A."/>
            <person name="Getino M."/>
            <person name="Pursley I."/>
            <person name="Horton D.L."/>
            <person name="Alikhan N.F."/>
            <person name="Baker D."/>
            <person name="Gharbi K."/>
            <person name="Hall N."/>
            <person name="Watson M."/>
            <person name="Adriaenssens E.M."/>
            <person name="Foster-Nyarko E."/>
            <person name="Jarju S."/>
            <person name="Secka A."/>
            <person name="Antonio M."/>
            <person name="Oren A."/>
            <person name="Chaudhuri R.R."/>
            <person name="La Ragione R."/>
            <person name="Hildebrand F."/>
            <person name="Pallen M.J."/>
        </authorList>
    </citation>
    <scope>NUCLEOTIDE SEQUENCE</scope>
    <source>
        <strain evidence="8">13361</strain>
    </source>
</reference>
<sequence length="348" mass="38900">MNPQLRYAYIYENLQPLTALSEGTWLCMYPPRNTLYVKKEIPQACVSYYHTLASIHSRNLAPVLFVTEEGNTAFVLSEYVSGQSLAGLLQEGKTFSQEEARDICTQVCFGLWELHRRGLVHRDINPNNIIISSDNVVKIIDFGIVRSFTQDKIRDTVIMGTPGYAAPEQFGFLQSDARTDIYAVGVLLNQLLTGRFPNERLAPGKLGTVVRRCVEIDAQKRFSSIDQLMNQLSGSAVPGLETVLDTLPGFRSRRGGQAFGAVLLYLLAGMAVVQSYMSLKTPPWGYAVHTVSVLFSTVIPFFCFHNFLNVWERFPFTRYASRKSQKILFRGLGIVSLFVGLAIFGSIA</sequence>
<dbReference type="Gene3D" id="1.10.510.10">
    <property type="entry name" value="Transferase(Phosphotransferase) domain 1"/>
    <property type="match status" value="1"/>
</dbReference>
<evidence type="ECO:0000256" key="3">
    <source>
        <dbReference type="ARBA" id="ARBA00022741"/>
    </source>
</evidence>
<feature type="transmembrane region" description="Helical" evidence="6">
    <location>
        <begin position="283"/>
        <end position="307"/>
    </location>
</feature>
<keyword evidence="5" id="KW-0067">ATP-binding</keyword>
<dbReference type="EC" id="2.7.11.1" evidence="1"/>
<organism evidence="8 9">
    <name type="scientific">Candidatus Faecousia excrementigallinarum</name>
    <dbReference type="NCBI Taxonomy" id="2840806"/>
    <lineage>
        <taxon>Bacteria</taxon>
        <taxon>Bacillati</taxon>
        <taxon>Bacillota</taxon>
        <taxon>Clostridia</taxon>
        <taxon>Eubacteriales</taxon>
        <taxon>Oscillospiraceae</taxon>
        <taxon>Faecousia</taxon>
    </lineage>
</organism>
<evidence type="ECO:0000256" key="2">
    <source>
        <dbReference type="ARBA" id="ARBA00022679"/>
    </source>
</evidence>
<dbReference type="PROSITE" id="PS50011">
    <property type="entry name" value="PROTEIN_KINASE_DOM"/>
    <property type="match status" value="1"/>
</dbReference>
<gene>
    <name evidence="8" type="ORF">IAB74_05230</name>
</gene>
<dbReference type="InterPro" id="IPR011009">
    <property type="entry name" value="Kinase-like_dom_sf"/>
</dbReference>
<dbReference type="PANTHER" id="PTHR43289:SF6">
    <property type="entry name" value="SERINE_THREONINE-PROTEIN KINASE NEKL-3"/>
    <property type="match status" value="1"/>
</dbReference>
<dbReference type="Proteomes" id="UP000886796">
    <property type="component" value="Unassembled WGS sequence"/>
</dbReference>
<dbReference type="AlphaFoldDB" id="A0A9D0Z4Q4"/>
<evidence type="ECO:0000256" key="5">
    <source>
        <dbReference type="ARBA" id="ARBA00022840"/>
    </source>
</evidence>
<dbReference type="InterPro" id="IPR000719">
    <property type="entry name" value="Prot_kinase_dom"/>
</dbReference>
<keyword evidence="3" id="KW-0547">Nucleotide-binding</keyword>
<keyword evidence="6" id="KW-1133">Transmembrane helix</keyword>
<evidence type="ECO:0000256" key="6">
    <source>
        <dbReference type="SAM" id="Phobius"/>
    </source>
</evidence>
<dbReference type="Pfam" id="PF00069">
    <property type="entry name" value="Pkinase"/>
    <property type="match status" value="1"/>
</dbReference>
<accession>A0A9D0Z4Q4</accession>
<name>A0A9D0Z4Q4_9FIRM</name>
<keyword evidence="6" id="KW-0472">Membrane</keyword>
<reference evidence="8" key="1">
    <citation type="submission" date="2020-10" db="EMBL/GenBank/DDBJ databases">
        <authorList>
            <person name="Gilroy R."/>
        </authorList>
    </citation>
    <scope>NUCLEOTIDE SEQUENCE</scope>
    <source>
        <strain evidence="8">13361</strain>
    </source>
</reference>
<feature type="transmembrane region" description="Helical" evidence="6">
    <location>
        <begin position="327"/>
        <end position="347"/>
    </location>
</feature>
<feature type="domain" description="Protein kinase" evidence="7">
    <location>
        <begin position="1"/>
        <end position="250"/>
    </location>
</feature>
<evidence type="ECO:0000256" key="4">
    <source>
        <dbReference type="ARBA" id="ARBA00022777"/>
    </source>
</evidence>
<dbReference type="EMBL" id="DVFK01000074">
    <property type="protein sequence ID" value="HIQ67890.1"/>
    <property type="molecule type" value="Genomic_DNA"/>
</dbReference>
<dbReference type="CDD" id="cd14014">
    <property type="entry name" value="STKc_PknB_like"/>
    <property type="match status" value="1"/>
</dbReference>
<protein>
    <recommendedName>
        <fullName evidence="1">non-specific serine/threonine protein kinase</fullName>
        <ecNumber evidence="1">2.7.11.1</ecNumber>
    </recommendedName>
</protein>
<feature type="transmembrane region" description="Helical" evidence="6">
    <location>
        <begin position="258"/>
        <end position="277"/>
    </location>
</feature>
<dbReference type="PANTHER" id="PTHR43289">
    <property type="entry name" value="MITOGEN-ACTIVATED PROTEIN KINASE KINASE KINASE 20-RELATED"/>
    <property type="match status" value="1"/>
</dbReference>